<evidence type="ECO:0000313" key="3">
    <source>
        <dbReference type="Proteomes" id="UP001155587"/>
    </source>
</evidence>
<feature type="transmembrane region" description="Helical" evidence="1">
    <location>
        <begin position="31"/>
        <end position="47"/>
    </location>
</feature>
<evidence type="ECO:0000313" key="2">
    <source>
        <dbReference type="EMBL" id="MCW8346937.1"/>
    </source>
</evidence>
<keyword evidence="1" id="KW-0812">Transmembrane</keyword>
<dbReference type="RefSeq" id="WP_265675476.1">
    <property type="nucleotide sequence ID" value="NZ_JAKRRY010000016.1"/>
</dbReference>
<dbReference type="AlphaFoldDB" id="A0A9X3CNU4"/>
<comment type="caution">
    <text evidence="2">The sequence shown here is derived from an EMBL/GenBank/DDBJ whole genome shotgun (WGS) entry which is preliminary data.</text>
</comment>
<gene>
    <name evidence="2" type="ORF">MD535_13110</name>
</gene>
<protein>
    <submittedName>
        <fullName evidence="2">Uncharacterized protein</fullName>
    </submittedName>
</protein>
<sequence>MEFDWVEWFGYLASLVVLISLTMTSIVKLRVINFIGCLLFAAFAYFINSYPTMLMNLGIACINVYYLYQLAGSKDKFKLVAATIDSEYFEHFVSTNAKDIEKQTTVKELRAGNSAFYLLRNNAIAGLLVGTKQDNGVFNVSLDYVTPEYRDLKLAYYFYQTNPELIKSRGISVLKATASTSEHSDYLIQVGFNKSEGSDHSYEKRL</sequence>
<dbReference type="Proteomes" id="UP001155587">
    <property type="component" value="Unassembled WGS sequence"/>
</dbReference>
<feature type="transmembrane region" description="Helical" evidence="1">
    <location>
        <begin position="6"/>
        <end position="24"/>
    </location>
</feature>
<name>A0A9X3CNU4_9VIBR</name>
<keyword evidence="1" id="KW-1133">Transmembrane helix</keyword>
<dbReference type="EMBL" id="JAKRRY010000016">
    <property type="protein sequence ID" value="MCW8346937.1"/>
    <property type="molecule type" value="Genomic_DNA"/>
</dbReference>
<keyword evidence="3" id="KW-1185">Reference proteome</keyword>
<proteinExistence type="predicted"/>
<evidence type="ECO:0000256" key="1">
    <source>
        <dbReference type="SAM" id="Phobius"/>
    </source>
</evidence>
<organism evidence="2 3">
    <name type="scientific">Vibrio qingdaonensis</name>
    <dbReference type="NCBI Taxonomy" id="2829491"/>
    <lineage>
        <taxon>Bacteria</taxon>
        <taxon>Pseudomonadati</taxon>
        <taxon>Pseudomonadota</taxon>
        <taxon>Gammaproteobacteria</taxon>
        <taxon>Vibrionales</taxon>
        <taxon>Vibrionaceae</taxon>
        <taxon>Vibrio</taxon>
    </lineage>
</organism>
<accession>A0A9X3CNU4</accession>
<reference evidence="2" key="1">
    <citation type="submission" date="2022-02" db="EMBL/GenBank/DDBJ databases">
        <title>Vibrio sp. nov, a new bacterium isolated from seawater.</title>
        <authorList>
            <person name="Yuan Y."/>
        </authorList>
    </citation>
    <scope>NUCLEOTIDE SEQUENCE</scope>
    <source>
        <strain evidence="2">ZSDZ65</strain>
    </source>
</reference>
<keyword evidence="1" id="KW-0472">Membrane</keyword>